<dbReference type="InterPro" id="IPR005243">
    <property type="entry name" value="THIRX-like_proc"/>
</dbReference>
<feature type="active site" description="Nucleophile" evidence="1">
    <location>
        <position position="13"/>
    </location>
</feature>
<evidence type="ECO:0000259" key="3">
    <source>
        <dbReference type="Pfam" id="PF13192"/>
    </source>
</evidence>
<feature type="active site" description="Nucleophile" evidence="1">
    <location>
        <position position="10"/>
    </location>
</feature>
<dbReference type="EMBL" id="LTBA01000052">
    <property type="protein sequence ID" value="KYH30992.1"/>
    <property type="molecule type" value="Genomic_DNA"/>
</dbReference>
<name>A0A151ATU1_9CLOT</name>
<keyword evidence="5" id="KW-1185">Reference proteome</keyword>
<keyword evidence="2" id="KW-0676">Redox-active center</keyword>
<dbReference type="NCBIfam" id="TIGR00412">
    <property type="entry name" value="redox_disulf_2"/>
    <property type="match status" value="1"/>
</dbReference>
<dbReference type="Proteomes" id="UP000075531">
    <property type="component" value="Unassembled WGS sequence"/>
</dbReference>
<dbReference type="PANTHER" id="PTHR36450">
    <property type="entry name" value="THIOREDOXIN"/>
    <property type="match status" value="1"/>
</dbReference>
<feature type="disulfide bond" description="Redox-active" evidence="2">
    <location>
        <begin position="10"/>
        <end position="13"/>
    </location>
</feature>
<gene>
    <name evidence="4" type="ORF">CLTEP_24490</name>
</gene>
<evidence type="ECO:0000313" key="5">
    <source>
        <dbReference type="Proteomes" id="UP000075531"/>
    </source>
</evidence>
<evidence type="ECO:0000313" key="4">
    <source>
        <dbReference type="EMBL" id="KYH30992.1"/>
    </source>
</evidence>
<dbReference type="PIRSF" id="PIRSF037031">
    <property type="entry name" value="Redox_disulphide_2"/>
    <property type="match status" value="1"/>
</dbReference>
<proteinExistence type="predicted"/>
<evidence type="ECO:0000256" key="1">
    <source>
        <dbReference type="PIRSR" id="PIRSR037031-50"/>
    </source>
</evidence>
<comment type="caution">
    <text evidence="4">The sequence shown here is derived from an EMBL/GenBank/DDBJ whole genome shotgun (WGS) entry which is preliminary data.</text>
</comment>
<sequence length="79" mass="8751">MIIKILGSGCPKCNKTHKNVTKAINELGIDAEIIKVEDIVDIMNYGVMTTPTLVINEEVKGTGKVFSVDEVKKYIKEEL</sequence>
<keyword evidence="2" id="KW-1015">Disulfide bond</keyword>
<dbReference type="InterPro" id="IPR036249">
    <property type="entry name" value="Thioredoxin-like_sf"/>
</dbReference>
<reference evidence="4 5" key="1">
    <citation type="submission" date="2016-02" db="EMBL/GenBank/DDBJ databases">
        <title>Genome sequence of Clostridium tepidiprofundi DSM 19306.</title>
        <authorList>
            <person name="Poehlein A."/>
            <person name="Daniel R."/>
        </authorList>
    </citation>
    <scope>NUCLEOTIDE SEQUENCE [LARGE SCALE GENOMIC DNA]</scope>
    <source>
        <strain evidence="4 5">DSM 19306</strain>
    </source>
</reference>
<dbReference type="AlphaFoldDB" id="A0A151ATU1"/>
<dbReference type="STRING" id="1121338.CLTEP_24490"/>
<dbReference type="PATRIC" id="fig|1121338.3.peg.2534"/>
<dbReference type="OrthoDB" id="9800630at2"/>
<dbReference type="RefSeq" id="WP_066827070.1">
    <property type="nucleotide sequence ID" value="NZ_LTBA01000052.1"/>
</dbReference>
<dbReference type="InterPro" id="IPR012336">
    <property type="entry name" value="Thioredoxin-like_fold"/>
</dbReference>
<dbReference type="Pfam" id="PF13192">
    <property type="entry name" value="Thioredoxin_3"/>
    <property type="match status" value="1"/>
</dbReference>
<organism evidence="4 5">
    <name type="scientific">Clostridium tepidiprofundi DSM 19306</name>
    <dbReference type="NCBI Taxonomy" id="1121338"/>
    <lineage>
        <taxon>Bacteria</taxon>
        <taxon>Bacillati</taxon>
        <taxon>Bacillota</taxon>
        <taxon>Clostridia</taxon>
        <taxon>Eubacteriales</taxon>
        <taxon>Clostridiaceae</taxon>
        <taxon>Clostridium</taxon>
    </lineage>
</organism>
<evidence type="ECO:0000256" key="2">
    <source>
        <dbReference type="PIRSR" id="PIRSR037031-51"/>
    </source>
</evidence>
<dbReference type="PANTHER" id="PTHR36450:SF1">
    <property type="entry name" value="THIOREDOXIN"/>
    <property type="match status" value="1"/>
</dbReference>
<accession>A0A151ATU1</accession>
<dbReference type="Gene3D" id="3.40.30.10">
    <property type="entry name" value="Glutaredoxin"/>
    <property type="match status" value="1"/>
</dbReference>
<protein>
    <recommendedName>
        <fullName evidence="3">Thioredoxin-like fold domain-containing protein</fullName>
    </recommendedName>
</protein>
<dbReference type="SUPFAM" id="SSF52833">
    <property type="entry name" value="Thioredoxin-like"/>
    <property type="match status" value="1"/>
</dbReference>
<feature type="domain" description="Thioredoxin-like fold" evidence="3">
    <location>
        <begin position="1"/>
        <end position="76"/>
    </location>
</feature>